<gene>
    <name evidence="1" type="ORF">HHI36_007362</name>
</gene>
<evidence type="ECO:0000313" key="1">
    <source>
        <dbReference type="EMBL" id="KAL3268238.1"/>
    </source>
</evidence>
<keyword evidence="2" id="KW-1185">Reference proteome</keyword>
<organism evidence="1 2">
    <name type="scientific">Cryptolaemus montrouzieri</name>
    <dbReference type="NCBI Taxonomy" id="559131"/>
    <lineage>
        <taxon>Eukaryota</taxon>
        <taxon>Metazoa</taxon>
        <taxon>Ecdysozoa</taxon>
        <taxon>Arthropoda</taxon>
        <taxon>Hexapoda</taxon>
        <taxon>Insecta</taxon>
        <taxon>Pterygota</taxon>
        <taxon>Neoptera</taxon>
        <taxon>Endopterygota</taxon>
        <taxon>Coleoptera</taxon>
        <taxon>Polyphaga</taxon>
        <taxon>Cucujiformia</taxon>
        <taxon>Coccinelloidea</taxon>
        <taxon>Coccinellidae</taxon>
        <taxon>Scymninae</taxon>
        <taxon>Scymnini</taxon>
        <taxon>Cryptolaemus</taxon>
    </lineage>
</organism>
<dbReference type="AlphaFoldDB" id="A0ABD2MPK4"/>
<evidence type="ECO:0000313" key="2">
    <source>
        <dbReference type="Proteomes" id="UP001516400"/>
    </source>
</evidence>
<dbReference type="Proteomes" id="UP001516400">
    <property type="component" value="Unassembled WGS sequence"/>
</dbReference>
<name>A0ABD2MPK4_9CUCU</name>
<dbReference type="EMBL" id="JABFTP020000021">
    <property type="protein sequence ID" value="KAL3268238.1"/>
    <property type="molecule type" value="Genomic_DNA"/>
</dbReference>
<accession>A0ABD2MPK4</accession>
<protein>
    <submittedName>
        <fullName evidence="1">Uncharacterized protein</fullName>
    </submittedName>
</protein>
<reference evidence="1 2" key="1">
    <citation type="journal article" date="2021" name="BMC Biol.">
        <title>Horizontally acquired antibacterial genes associated with adaptive radiation of ladybird beetles.</title>
        <authorList>
            <person name="Li H.S."/>
            <person name="Tang X.F."/>
            <person name="Huang Y.H."/>
            <person name="Xu Z.Y."/>
            <person name="Chen M.L."/>
            <person name="Du X.Y."/>
            <person name="Qiu B.Y."/>
            <person name="Chen P.T."/>
            <person name="Zhang W."/>
            <person name="Slipinski A."/>
            <person name="Escalona H.E."/>
            <person name="Waterhouse R.M."/>
            <person name="Zwick A."/>
            <person name="Pang H."/>
        </authorList>
    </citation>
    <scope>NUCLEOTIDE SEQUENCE [LARGE SCALE GENOMIC DNA]</scope>
    <source>
        <strain evidence="1">SYSU2018</strain>
    </source>
</reference>
<sequence length="135" mass="15313">MKGDSSPNENIPEILDRVTKPYNLIIRNLPESSDKASACKIADDIVANSSQFLVSCVRLPAWNVSRPRWIRLPLSNSKIVSKLPRNKVSLRCLAQYRNIQIQDDKTKGHINHLKVLREELKQRLNSGDSGCSNYN</sequence>
<comment type="caution">
    <text evidence="1">The sequence shown here is derived from an EMBL/GenBank/DDBJ whole genome shotgun (WGS) entry which is preliminary data.</text>
</comment>
<proteinExistence type="predicted"/>